<evidence type="ECO:0000256" key="6">
    <source>
        <dbReference type="SAM" id="MobiDB-lite"/>
    </source>
</evidence>
<evidence type="ECO:0000256" key="5">
    <source>
        <dbReference type="PROSITE-ProRule" id="PRU00339"/>
    </source>
</evidence>
<feature type="region of interest" description="Disordered" evidence="6">
    <location>
        <begin position="397"/>
        <end position="449"/>
    </location>
</feature>
<dbReference type="InterPro" id="IPR051982">
    <property type="entry name" value="CiliaryAsmbly_MitoImport"/>
</dbReference>
<dbReference type="PANTHER" id="PTHR45984:SF1">
    <property type="entry name" value="SPAG1 AXONEMAL DYNEIN ASSEMBLY FACTOR"/>
    <property type="match status" value="1"/>
</dbReference>
<feature type="compositionally biased region" description="Low complexity" evidence="6">
    <location>
        <begin position="666"/>
        <end position="680"/>
    </location>
</feature>
<dbReference type="InterPro" id="IPR011990">
    <property type="entry name" value="TPR-like_helical_dom_sf"/>
</dbReference>
<evidence type="ECO:0000259" key="7">
    <source>
        <dbReference type="Pfam" id="PF13877"/>
    </source>
</evidence>
<reference evidence="9" key="1">
    <citation type="journal article" date="2023" name="Commun. Biol.">
        <title>Genome analysis of Parmales, the sister group of diatoms, reveals the evolutionary specialization of diatoms from phago-mixotrophs to photoautotrophs.</title>
        <authorList>
            <person name="Ban H."/>
            <person name="Sato S."/>
            <person name="Yoshikawa S."/>
            <person name="Yamada K."/>
            <person name="Nakamura Y."/>
            <person name="Ichinomiya M."/>
            <person name="Sato N."/>
            <person name="Blanc-Mathieu R."/>
            <person name="Endo H."/>
            <person name="Kuwata A."/>
            <person name="Ogata H."/>
        </authorList>
    </citation>
    <scope>NUCLEOTIDE SEQUENCE [LARGE SCALE GENOMIC DNA]</scope>
</reference>
<proteinExistence type="predicted"/>
<feature type="region of interest" description="Disordered" evidence="6">
    <location>
        <begin position="104"/>
        <end position="192"/>
    </location>
</feature>
<dbReference type="GO" id="GO:0006626">
    <property type="term" value="P:protein targeting to mitochondrion"/>
    <property type="evidence" value="ECO:0007669"/>
    <property type="project" value="TreeGrafter"/>
</dbReference>
<dbReference type="SUPFAM" id="SSF48452">
    <property type="entry name" value="TPR-like"/>
    <property type="match status" value="3"/>
</dbReference>
<feature type="repeat" description="TPR" evidence="5">
    <location>
        <begin position="526"/>
        <end position="559"/>
    </location>
</feature>
<dbReference type="GO" id="GO:0005829">
    <property type="term" value="C:cytosol"/>
    <property type="evidence" value="ECO:0007669"/>
    <property type="project" value="TreeGrafter"/>
</dbReference>
<dbReference type="Gene3D" id="1.25.40.10">
    <property type="entry name" value="Tetratricopeptide repeat domain"/>
    <property type="match status" value="3"/>
</dbReference>
<dbReference type="Proteomes" id="UP001162640">
    <property type="component" value="Unassembled WGS sequence"/>
</dbReference>
<dbReference type="InterPro" id="IPR019734">
    <property type="entry name" value="TPR_rpt"/>
</dbReference>
<comment type="subcellular location">
    <subcellularLocation>
        <location evidence="1">Cytoplasm</location>
    </subcellularLocation>
</comment>
<dbReference type="InterPro" id="IPR025986">
    <property type="entry name" value="RPAP3-like_C"/>
</dbReference>
<feature type="compositionally biased region" description="Basic and acidic residues" evidence="6">
    <location>
        <begin position="158"/>
        <end position="172"/>
    </location>
</feature>
<feature type="compositionally biased region" description="Low complexity" evidence="6">
    <location>
        <begin position="174"/>
        <end position="186"/>
    </location>
</feature>
<keyword evidence="4 5" id="KW-0802">TPR repeat</keyword>
<keyword evidence="2" id="KW-0963">Cytoplasm</keyword>
<evidence type="ECO:0000313" key="9">
    <source>
        <dbReference type="Proteomes" id="UP001162640"/>
    </source>
</evidence>
<evidence type="ECO:0000256" key="1">
    <source>
        <dbReference type="ARBA" id="ARBA00004496"/>
    </source>
</evidence>
<dbReference type="PANTHER" id="PTHR45984">
    <property type="entry name" value="RNA (RNA) POLYMERASE II ASSOCIATED PROTEIN HOMOLOG"/>
    <property type="match status" value="1"/>
</dbReference>
<dbReference type="AlphaFoldDB" id="A0A9W7AP80"/>
<feature type="domain" description="RNA-polymerase II-associated protein 3-like C-terminal" evidence="7">
    <location>
        <begin position="942"/>
        <end position="1033"/>
    </location>
</feature>
<feature type="repeat" description="TPR" evidence="5">
    <location>
        <begin position="560"/>
        <end position="593"/>
    </location>
</feature>
<feature type="repeat" description="TPR" evidence="5">
    <location>
        <begin position="759"/>
        <end position="792"/>
    </location>
</feature>
<feature type="region of interest" description="Disordered" evidence="6">
    <location>
        <begin position="716"/>
        <end position="757"/>
    </location>
</feature>
<evidence type="ECO:0000313" key="8">
    <source>
        <dbReference type="EMBL" id="GMH75852.1"/>
    </source>
</evidence>
<dbReference type="Pfam" id="PF13877">
    <property type="entry name" value="RPAP3_C"/>
    <property type="match status" value="1"/>
</dbReference>
<accession>A0A9W7AP80</accession>
<dbReference type="EMBL" id="BLQM01000213">
    <property type="protein sequence ID" value="GMH75852.1"/>
    <property type="molecule type" value="Genomic_DNA"/>
</dbReference>
<name>A0A9W7AP80_9STRA</name>
<feature type="region of interest" description="Disordered" evidence="6">
    <location>
        <begin position="656"/>
        <end position="684"/>
    </location>
</feature>
<protein>
    <recommendedName>
        <fullName evidence="7">RNA-polymerase II-associated protein 3-like C-terminal domain-containing protein</fullName>
    </recommendedName>
</protein>
<sequence length="1062" mass="116528">MAELGDFLLGMGDPDVDKINVDVNMLDYDYVAKCDRITELKAILKVLTSGKEGRFPHLERTVEEKVLALMPEKDRKKILSMRQVTSQTEVYDEEKALSEWLTNMGGDEKKSTTSPSTSSLPPPPVDSGEIFGSSTLPPPAPPSKIPSTSSRSYPPVRGSKEASLKISREARGKPSTYTETTSTPEPRLNKESMTNRDYFRAWDKFDVEKEIESLDAEDEAARIKAKEAREGAKAREEKNRCRREQEINDLRDKLNFDNMSIKERKWMSQREKNKGNECFRSGENEDALLFYSRAIALDDSNAVIYANRAMANIRLNNFDAAVSDCTMSLNIDPTYTKALSRRGMVHHRCGRYRLAEDDFGLCKKREPENQEFKALLERSTQKRKEVEGEVTHQKTKKKVMIQEVSDSEESSEEEEEEEILEIGADGFDISAAPKPKPAKTSKPAKKPKKIVSEERFIASKTFTGPKPGMVFKKGDDGIMGYYRDGPDPKPAKSSKPAKPAFKKIAIVESDSDSESESDEEPTVTTAIQLKEQGNLAMAKSSYKEAIKLYTEALELDAKNSASLNNRALAYLKMKQFELAFADADAALKIDPTNVKAHFRRGLAGKEQSLSSSSLSTAKADFEKVVKMEPDNTIALKELKSVGDKLALLTMVEDDDNNEPALMVDPNSSQSSSNASSKDNSPMGFTNITEEEVEEAKANSPSAGLAKTKKKILIEEENDDDSDEEEAAAAAPPAKKKIVIEESDDDEEEEDDDDEDVTTAENLKNEGNKLLSAGKFADAIKKYDAAFALDSKNVAAVNNKTLALLKLSKFAEAGVAADQVLKLEPDNVKGVFRKACAIAGNGESAGIDSLKEAMAMFEKSNKLGGGGGKNCKEKDACAKTLAALEKSLKDNELRKMASNNANKGGASPASKAVIEKKVDDAMKKLNSSDAKNIVTSAKNFGVPKTTTEMETAVRSLKSDASGEAVTGYLASFKPATFKKCFNSSMDPDLLSHVFQGLSKTWNNDCSDRNTKVVNQLAKVAKNLAIVFMVLDDKAKAAVADILKKADGDKVTSSFWKKSFKGAL</sequence>
<feature type="compositionally biased region" description="Acidic residues" evidence="6">
    <location>
        <begin position="405"/>
        <end position="420"/>
    </location>
</feature>
<dbReference type="SMART" id="SM00028">
    <property type="entry name" value="TPR"/>
    <property type="match status" value="8"/>
</dbReference>
<organism evidence="8 9">
    <name type="scientific">Triparma laevis f. inornata</name>
    <dbReference type="NCBI Taxonomy" id="1714386"/>
    <lineage>
        <taxon>Eukaryota</taxon>
        <taxon>Sar</taxon>
        <taxon>Stramenopiles</taxon>
        <taxon>Ochrophyta</taxon>
        <taxon>Bolidophyceae</taxon>
        <taxon>Parmales</taxon>
        <taxon>Triparmaceae</taxon>
        <taxon>Triparma</taxon>
    </lineage>
</organism>
<evidence type="ECO:0000256" key="3">
    <source>
        <dbReference type="ARBA" id="ARBA00022737"/>
    </source>
</evidence>
<dbReference type="PROSITE" id="PS50005">
    <property type="entry name" value="TPR"/>
    <property type="match status" value="3"/>
</dbReference>
<evidence type="ECO:0000256" key="2">
    <source>
        <dbReference type="ARBA" id="ARBA00022490"/>
    </source>
</evidence>
<evidence type="ECO:0000256" key="4">
    <source>
        <dbReference type="ARBA" id="ARBA00022803"/>
    </source>
</evidence>
<feature type="compositionally biased region" description="Basic residues" evidence="6">
    <location>
        <begin position="436"/>
        <end position="449"/>
    </location>
</feature>
<comment type="caution">
    <text evidence="8">The sequence shown here is derived from an EMBL/GenBank/DDBJ whole genome shotgun (WGS) entry which is preliminary data.</text>
</comment>
<feature type="compositionally biased region" description="Acidic residues" evidence="6">
    <location>
        <begin position="740"/>
        <end position="757"/>
    </location>
</feature>
<feature type="compositionally biased region" description="Acidic residues" evidence="6">
    <location>
        <begin position="716"/>
        <end position="726"/>
    </location>
</feature>
<dbReference type="Pfam" id="PF13432">
    <property type="entry name" value="TPR_16"/>
    <property type="match status" value="2"/>
</dbReference>
<gene>
    <name evidence="8" type="ORF">TL16_g06892</name>
</gene>
<dbReference type="GO" id="GO:0031072">
    <property type="term" value="F:heat shock protein binding"/>
    <property type="evidence" value="ECO:0007669"/>
    <property type="project" value="TreeGrafter"/>
</dbReference>
<dbReference type="GO" id="GO:0005739">
    <property type="term" value="C:mitochondrion"/>
    <property type="evidence" value="ECO:0007669"/>
    <property type="project" value="TreeGrafter"/>
</dbReference>
<keyword evidence="3" id="KW-0677">Repeat</keyword>